<dbReference type="PROSITE" id="PS01227">
    <property type="entry name" value="UPF0012"/>
    <property type="match status" value="1"/>
</dbReference>
<comment type="similarity">
    <text evidence="1">Belongs to the carbon-nitrogen hydrolase superfamily. NIT1/NIT2 family.</text>
</comment>
<gene>
    <name evidence="3" type="ORF">FJ657_08310</name>
</gene>
<keyword evidence="3" id="KW-0378">Hydrolase</keyword>
<organism evidence="3 4">
    <name type="scientific">Schumannella soli</name>
    <dbReference type="NCBI Taxonomy" id="2590779"/>
    <lineage>
        <taxon>Bacteria</taxon>
        <taxon>Bacillati</taxon>
        <taxon>Actinomycetota</taxon>
        <taxon>Actinomycetes</taxon>
        <taxon>Micrococcales</taxon>
        <taxon>Microbacteriaceae</taxon>
        <taxon>Schumannella</taxon>
    </lineage>
</organism>
<dbReference type="Proteomes" id="UP000316252">
    <property type="component" value="Unassembled WGS sequence"/>
</dbReference>
<dbReference type="OrthoDB" id="9811121at2"/>
<evidence type="ECO:0000259" key="2">
    <source>
        <dbReference type="PROSITE" id="PS50263"/>
    </source>
</evidence>
<dbReference type="EMBL" id="VHQG01000002">
    <property type="protein sequence ID" value="TPW75852.1"/>
    <property type="molecule type" value="Genomic_DNA"/>
</dbReference>
<name>A0A506Y1L4_9MICO</name>
<dbReference type="AlphaFoldDB" id="A0A506Y1L4"/>
<protein>
    <submittedName>
        <fullName evidence="3">Carbon-nitrogen hydrolase family protein</fullName>
    </submittedName>
</protein>
<dbReference type="InterPro" id="IPR036526">
    <property type="entry name" value="C-N_Hydrolase_sf"/>
</dbReference>
<feature type="domain" description="CN hydrolase" evidence="2">
    <location>
        <begin position="9"/>
        <end position="245"/>
    </location>
</feature>
<evidence type="ECO:0000313" key="4">
    <source>
        <dbReference type="Proteomes" id="UP000316252"/>
    </source>
</evidence>
<dbReference type="PANTHER" id="PTHR23088:SF27">
    <property type="entry name" value="DEAMINATED GLUTATHIONE AMIDASE"/>
    <property type="match status" value="1"/>
</dbReference>
<dbReference type="InterPro" id="IPR003010">
    <property type="entry name" value="C-N_Hydrolase"/>
</dbReference>
<proteinExistence type="inferred from homology"/>
<dbReference type="InterPro" id="IPR001110">
    <property type="entry name" value="UPF0012_CS"/>
</dbReference>
<sequence length="272" mass="29020">MDEGVPVSYRIAGLQHPGVPGSPAENLRVLERAAEQAAADGARLLVTSEMFVTGYNIGERAAEFAARPLEAELAGIAQRTGIALVAGLPLPAPGGVGTTNSLLLIDRDGRRVVRYDKTHLFGELDRAMFVAGDELAEPVDFEGLRLGFLICYDVEFPETVRAAALAGADLVIVPTAQMEPYAFIAEHLLRVRAWENQVHLAYVNHSGAEGELRYVGRSSIVAPSGEVLAAAGPDDAELIIADIDVDAVPRARRDNPYLADRRPRLYAAGGAA</sequence>
<comment type="caution">
    <text evidence="3">The sequence shown here is derived from an EMBL/GenBank/DDBJ whole genome shotgun (WGS) entry which is preliminary data.</text>
</comment>
<reference evidence="3 4" key="1">
    <citation type="submission" date="2019-06" db="EMBL/GenBank/DDBJ databases">
        <authorList>
            <person name="Li F."/>
        </authorList>
    </citation>
    <scope>NUCLEOTIDE SEQUENCE [LARGE SCALE GENOMIC DNA]</scope>
    <source>
        <strain evidence="3 4">10F1D-1</strain>
    </source>
</reference>
<evidence type="ECO:0000256" key="1">
    <source>
        <dbReference type="ARBA" id="ARBA00010613"/>
    </source>
</evidence>
<keyword evidence="4" id="KW-1185">Reference proteome</keyword>
<dbReference type="Pfam" id="PF00795">
    <property type="entry name" value="CN_hydrolase"/>
    <property type="match status" value="1"/>
</dbReference>
<dbReference type="GO" id="GO:0016787">
    <property type="term" value="F:hydrolase activity"/>
    <property type="evidence" value="ECO:0007669"/>
    <property type="project" value="UniProtKB-KW"/>
</dbReference>
<dbReference type="CDD" id="cd07576">
    <property type="entry name" value="R-amidase_like"/>
    <property type="match status" value="1"/>
</dbReference>
<dbReference type="Gene3D" id="3.60.110.10">
    <property type="entry name" value="Carbon-nitrogen hydrolase"/>
    <property type="match status" value="1"/>
</dbReference>
<accession>A0A506Y1L4</accession>
<dbReference type="InterPro" id="IPR044083">
    <property type="entry name" value="RamA-like"/>
</dbReference>
<dbReference type="PROSITE" id="PS50263">
    <property type="entry name" value="CN_HYDROLASE"/>
    <property type="match status" value="1"/>
</dbReference>
<evidence type="ECO:0000313" key="3">
    <source>
        <dbReference type="EMBL" id="TPW75852.1"/>
    </source>
</evidence>
<dbReference type="PANTHER" id="PTHR23088">
    <property type="entry name" value="NITRILASE-RELATED"/>
    <property type="match status" value="1"/>
</dbReference>
<dbReference type="SUPFAM" id="SSF56317">
    <property type="entry name" value="Carbon-nitrogen hydrolase"/>
    <property type="match status" value="1"/>
</dbReference>